<sequence length="75" mass="8511">MLYPSVDTLMKNIDSKYTLCTISALRARELKELQQDPDSNVEDHDSSKLVGMALKEIDQGKLGYKQGEYTDDDIK</sequence>
<keyword evidence="12" id="KW-1185">Reference proteome</keyword>
<evidence type="ECO:0000256" key="8">
    <source>
        <dbReference type="ARBA" id="ARBA00029924"/>
    </source>
</evidence>
<dbReference type="InterPro" id="IPR036161">
    <property type="entry name" value="RPB6/omega-like_sf"/>
</dbReference>
<gene>
    <name evidence="10 11" type="primary">rpoZ</name>
    <name evidence="11" type="ORF">D7Z54_21575</name>
</gene>
<reference evidence="11 12" key="1">
    <citation type="submission" date="2018-10" db="EMBL/GenBank/DDBJ databases">
        <title>Draft genome sequence of Bacillus salarius IM0101, isolated from a hypersaline soil in Inner Mongolia, China.</title>
        <authorList>
            <person name="Yamprayoonswat W."/>
            <person name="Boonvisut S."/>
            <person name="Jumpathong W."/>
            <person name="Sittihan S."/>
            <person name="Ruangsuj P."/>
            <person name="Wanthongcharoen S."/>
            <person name="Thongpramul N."/>
            <person name="Pimmason S."/>
            <person name="Yu B."/>
            <person name="Yasawong M."/>
        </authorList>
    </citation>
    <scope>NUCLEOTIDE SEQUENCE [LARGE SCALE GENOMIC DNA]</scope>
    <source>
        <strain evidence="11 12">IM0101</strain>
    </source>
</reference>
<keyword evidence="6 10" id="KW-0548">Nucleotidyltransferase</keyword>
<dbReference type="AlphaFoldDB" id="A0A3R9P287"/>
<dbReference type="PANTHER" id="PTHR34476">
    <property type="entry name" value="DNA-DIRECTED RNA POLYMERASE SUBUNIT OMEGA"/>
    <property type="match status" value="1"/>
</dbReference>
<dbReference type="GO" id="GO:0003677">
    <property type="term" value="F:DNA binding"/>
    <property type="evidence" value="ECO:0007669"/>
    <property type="project" value="UniProtKB-UniRule"/>
</dbReference>
<evidence type="ECO:0000256" key="10">
    <source>
        <dbReference type="HAMAP-Rule" id="MF_00366"/>
    </source>
</evidence>
<dbReference type="EMBL" id="RBVX01000026">
    <property type="protein sequence ID" value="RSL31280.1"/>
    <property type="molecule type" value="Genomic_DNA"/>
</dbReference>
<evidence type="ECO:0000256" key="9">
    <source>
        <dbReference type="ARBA" id="ARBA00048552"/>
    </source>
</evidence>
<dbReference type="GO" id="GO:0000428">
    <property type="term" value="C:DNA-directed RNA polymerase complex"/>
    <property type="evidence" value="ECO:0007669"/>
    <property type="project" value="UniProtKB-KW"/>
</dbReference>
<evidence type="ECO:0000256" key="7">
    <source>
        <dbReference type="ARBA" id="ARBA00023163"/>
    </source>
</evidence>
<comment type="catalytic activity">
    <reaction evidence="9 10">
        <text>RNA(n) + a ribonucleoside 5'-triphosphate = RNA(n+1) + diphosphate</text>
        <dbReference type="Rhea" id="RHEA:21248"/>
        <dbReference type="Rhea" id="RHEA-COMP:14527"/>
        <dbReference type="Rhea" id="RHEA-COMP:17342"/>
        <dbReference type="ChEBI" id="CHEBI:33019"/>
        <dbReference type="ChEBI" id="CHEBI:61557"/>
        <dbReference type="ChEBI" id="CHEBI:140395"/>
        <dbReference type="EC" id="2.7.7.6"/>
    </reaction>
</comment>
<proteinExistence type="inferred from homology"/>
<dbReference type="InterPro" id="IPR006110">
    <property type="entry name" value="Pol_omega/Rpo6/RPB6"/>
</dbReference>
<accession>A0A3R9P287</accession>
<comment type="subunit">
    <text evidence="10">The RNAP catalytic core consists of 2 alpha, 1 beta, 1 beta' and 1 omega subunit. When a sigma factor is associated with the core the holoenzyme is formed, which can initiate transcription.</text>
</comment>
<name>A0A3R9P287_9BACI</name>
<evidence type="ECO:0000256" key="4">
    <source>
        <dbReference type="ARBA" id="ARBA00022478"/>
    </source>
</evidence>
<evidence type="ECO:0000313" key="11">
    <source>
        <dbReference type="EMBL" id="RSL31280.1"/>
    </source>
</evidence>
<dbReference type="Gene3D" id="3.90.940.10">
    <property type="match status" value="1"/>
</dbReference>
<dbReference type="HAMAP" id="MF_00366">
    <property type="entry name" value="RNApol_bact_RpoZ"/>
    <property type="match status" value="1"/>
</dbReference>
<keyword evidence="4 10" id="KW-0240">DNA-directed RNA polymerase</keyword>
<dbReference type="GO" id="GO:0003899">
    <property type="term" value="F:DNA-directed RNA polymerase activity"/>
    <property type="evidence" value="ECO:0007669"/>
    <property type="project" value="UniProtKB-UniRule"/>
</dbReference>
<keyword evidence="7 10" id="KW-0804">Transcription</keyword>
<comment type="caution">
    <text evidence="11">The sequence shown here is derived from an EMBL/GenBank/DDBJ whole genome shotgun (WGS) entry which is preliminary data.</text>
</comment>
<evidence type="ECO:0000256" key="2">
    <source>
        <dbReference type="ARBA" id="ARBA00012418"/>
    </source>
</evidence>
<dbReference type="SMART" id="SM01409">
    <property type="entry name" value="RNA_pol_Rpb6"/>
    <property type="match status" value="1"/>
</dbReference>
<dbReference type="SUPFAM" id="SSF63562">
    <property type="entry name" value="RPB6/omega subunit-like"/>
    <property type="match status" value="1"/>
</dbReference>
<organism evidence="11 12">
    <name type="scientific">Salibacterium salarium</name>
    <dbReference type="NCBI Taxonomy" id="284579"/>
    <lineage>
        <taxon>Bacteria</taxon>
        <taxon>Bacillati</taxon>
        <taxon>Bacillota</taxon>
        <taxon>Bacilli</taxon>
        <taxon>Bacillales</taxon>
        <taxon>Bacillaceae</taxon>
    </lineage>
</organism>
<dbReference type="GO" id="GO:0006351">
    <property type="term" value="P:DNA-templated transcription"/>
    <property type="evidence" value="ECO:0007669"/>
    <property type="project" value="UniProtKB-UniRule"/>
</dbReference>
<dbReference type="NCBIfam" id="TIGR00690">
    <property type="entry name" value="rpoZ"/>
    <property type="match status" value="1"/>
</dbReference>
<dbReference type="Proteomes" id="UP000275076">
    <property type="component" value="Unassembled WGS sequence"/>
</dbReference>
<dbReference type="RefSeq" id="WP_125558892.1">
    <property type="nucleotide sequence ID" value="NZ_RBVX01000026.1"/>
</dbReference>
<protein>
    <recommendedName>
        <fullName evidence="3 10">DNA-directed RNA polymerase subunit omega</fullName>
        <shortName evidence="10">RNAP omega subunit</shortName>
        <ecNumber evidence="2 10">2.7.7.6</ecNumber>
    </recommendedName>
    <alternativeName>
        <fullName evidence="10">RNA polymerase omega subunit</fullName>
    </alternativeName>
    <alternativeName>
        <fullName evidence="8 10">Transcriptase subunit omega</fullName>
    </alternativeName>
</protein>
<keyword evidence="5 10" id="KW-0808">Transferase</keyword>
<comment type="similarity">
    <text evidence="1 10">Belongs to the RNA polymerase subunit omega family.</text>
</comment>
<dbReference type="PANTHER" id="PTHR34476:SF1">
    <property type="entry name" value="DNA-DIRECTED RNA POLYMERASE SUBUNIT OMEGA"/>
    <property type="match status" value="1"/>
</dbReference>
<dbReference type="OrthoDB" id="9815459at2"/>
<dbReference type="InterPro" id="IPR003716">
    <property type="entry name" value="DNA-dir_RNA_pol_omega"/>
</dbReference>
<evidence type="ECO:0000256" key="1">
    <source>
        <dbReference type="ARBA" id="ARBA00006711"/>
    </source>
</evidence>
<comment type="function">
    <text evidence="10">Promotes RNA polymerase assembly. Latches the N- and C-terminal regions of the beta' subunit thereby facilitating its interaction with the beta and alpha subunits.</text>
</comment>
<evidence type="ECO:0000256" key="5">
    <source>
        <dbReference type="ARBA" id="ARBA00022679"/>
    </source>
</evidence>
<evidence type="ECO:0000256" key="6">
    <source>
        <dbReference type="ARBA" id="ARBA00022695"/>
    </source>
</evidence>
<evidence type="ECO:0000313" key="12">
    <source>
        <dbReference type="Proteomes" id="UP000275076"/>
    </source>
</evidence>
<dbReference type="Pfam" id="PF01192">
    <property type="entry name" value="RNA_pol_Rpb6"/>
    <property type="match status" value="1"/>
</dbReference>
<dbReference type="EC" id="2.7.7.6" evidence="2 10"/>
<evidence type="ECO:0000256" key="3">
    <source>
        <dbReference type="ARBA" id="ARBA00013725"/>
    </source>
</evidence>